<dbReference type="InterPro" id="IPR010608">
    <property type="entry name" value="DUF1195"/>
</dbReference>
<keyword evidence="4" id="KW-1185">Reference proteome</keyword>
<organism evidence="3 4">
    <name type="scientific">Nyssa sinensis</name>
    <dbReference type="NCBI Taxonomy" id="561372"/>
    <lineage>
        <taxon>Eukaryota</taxon>
        <taxon>Viridiplantae</taxon>
        <taxon>Streptophyta</taxon>
        <taxon>Embryophyta</taxon>
        <taxon>Tracheophyta</taxon>
        <taxon>Spermatophyta</taxon>
        <taxon>Magnoliopsida</taxon>
        <taxon>eudicotyledons</taxon>
        <taxon>Gunneridae</taxon>
        <taxon>Pentapetalae</taxon>
        <taxon>asterids</taxon>
        <taxon>Cornales</taxon>
        <taxon>Nyssaceae</taxon>
        <taxon>Nyssa</taxon>
    </lineage>
</organism>
<dbReference type="EMBL" id="CM018045">
    <property type="protein sequence ID" value="KAA8528635.1"/>
    <property type="molecule type" value="Genomic_DNA"/>
</dbReference>
<dbReference type="AlphaFoldDB" id="A0A5J5AC84"/>
<evidence type="ECO:0000313" key="4">
    <source>
        <dbReference type="Proteomes" id="UP000325577"/>
    </source>
</evidence>
<reference evidence="3 4" key="1">
    <citation type="submission" date="2019-09" db="EMBL/GenBank/DDBJ databases">
        <title>A chromosome-level genome assembly of the Chinese tupelo Nyssa sinensis.</title>
        <authorList>
            <person name="Yang X."/>
            <person name="Kang M."/>
            <person name="Yang Y."/>
            <person name="Xiong H."/>
            <person name="Wang M."/>
            <person name="Zhang Z."/>
            <person name="Wang Z."/>
            <person name="Wu H."/>
            <person name="Ma T."/>
            <person name="Liu J."/>
            <person name="Xi Z."/>
        </authorList>
    </citation>
    <scope>NUCLEOTIDE SEQUENCE [LARGE SCALE GENOMIC DNA]</scope>
    <source>
        <strain evidence="3">J267</strain>
        <tissue evidence="3">Leaf</tissue>
    </source>
</reference>
<keyword evidence="2" id="KW-0472">Membrane</keyword>
<dbReference type="PANTHER" id="PTHR34358">
    <property type="entry name" value="OS03G0411600 PROTEIN"/>
    <property type="match status" value="1"/>
</dbReference>
<dbReference type="Pfam" id="PF06708">
    <property type="entry name" value="DUF1195"/>
    <property type="match status" value="1"/>
</dbReference>
<sequence>MEDEEAQTTTAPKREGSDGGGVLGKGRYKFWALAAIILLAFWSMLTGSVTLKWTAGNLNPISDHFDSPIHDDLDVLEVKERERLVRHMWDIYTHSSSIRLPRFWQEAFEAAYEDLTSDVAGVRNAAVSEIAKMSLMSVDVDRPPVQSTNTREGRNIPKKAEEDKKAVGAS</sequence>
<feature type="region of interest" description="Disordered" evidence="1">
    <location>
        <begin position="141"/>
        <end position="170"/>
    </location>
</feature>
<accession>A0A5J5AC84</accession>
<evidence type="ECO:0000256" key="1">
    <source>
        <dbReference type="SAM" id="MobiDB-lite"/>
    </source>
</evidence>
<gene>
    <name evidence="3" type="ORF">F0562_035990</name>
</gene>
<protein>
    <submittedName>
        <fullName evidence="3">Uncharacterized protein</fullName>
    </submittedName>
</protein>
<dbReference type="PANTHER" id="PTHR34358:SF2">
    <property type="entry name" value="OS03G0411600 PROTEIN"/>
    <property type="match status" value="1"/>
</dbReference>
<feature type="transmembrane region" description="Helical" evidence="2">
    <location>
        <begin position="30"/>
        <end position="51"/>
    </location>
</feature>
<evidence type="ECO:0000313" key="3">
    <source>
        <dbReference type="EMBL" id="KAA8528635.1"/>
    </source>
</evidence>
<feature type="compositionally biased region" description="Basic and acidic residues" evidence="1">
    <location>
        <begin position="151"/>
        <end position="170"/>
    </location>
</feature>
<evidence type="ECO:0000256" key="2">
    <source>
        <dbReference type="SAM" id="Phobius"/>
    </source>
</evidence>
<keyword evidence="2" id="KW-0812">Transmembrane</keyword>
<name>A0A5J5AC84_9ASTE</name>
<keyword evidence="2" id="KW-1133">Transmembrane helix</keyword>
<dbReference type="Proteomes" id="UP000325577">
    <property type="component" value="Linkage Group LG21"/>
</dbReference>
<proteinExistence type="predicted"/>
<dbReference type="OrthoDB" id="2020737at2759"/>